<keyword evidence="3" id="KW-1185">Reference proteome</keyword>
<evidence type="ECO:0000313" key="3">
    <source>
        <dbReference type="Proteomes" id="UP000018888"/>
    </source>
</evidence>
<evidence type="ECO:0000259" key="1">
    <source>
        <dbReference type="PROSITE" id="PS50097"/>
    </source>
</evidence>
<gene>
    <name evidence="2" type="ORF">GLOIN_2v1771413</name>
</gene>
<proteinExistence type="predicted"/>
<dbReference type="CDD" id="cd18186">
    <property type="entry name" value="BTB_POZ_ZBTB_KLHL-like"/>
    <property type="match status" value="1"/>
</dbReference>
<dbReference type="SUPFAM" id="SSF54695">
    <property type="entry name" value="POZ domain"/>
    <property type="match status" value="1"/>
</dbReference>
<organism evidence="2 3">
    <name type="scientific">Rhizophagus irregularis (strain DAOM 181602 / DAOM 197198 / MUCL 43194)</name>
    <name type="common">Arbuscular mycorrhizal fungus</name>
    <name type="synonym">Glomus intraradices</name>
    <dbReference type="NCBI Taxonomy" id="747089"/>
    <lineage>
        <taxon>Eukaryota</taxon>
        <taxon>Fungi</taxon>
        <taxon>Fungi incertae sedis</taxon>
        <taxon>Mucoromycota</taxon>
        <taxon>Glomeromycotina</taxon>
        <taxon>Glomeromycetes</taxon>
        <taxon>Glomerales</taxon>
        <taxon>Glomeraceae</taxon>
        <taxon>Rhizophagus</taxon>
    </lineage>
</organism>
<dbReference type="InterPro" id="IPR011333">
    <property type="entry name" value="SKP1/BTB/POZ_sf"/>
</dbReference>
<dbReference type="EMBL" id="AUPC02000072">
    <property type="protein sequence ID" value="POG74409.1"/>
    <property type="molecule type" value="Genomic_DNA"/>
</dbReference>
<dbReference type="Gene3D" id="3.30.710.10">
    <property type="entry name" value="Potassium Channel Kv1.1, Chain A"/>
    <property type="match status" value="1"/>
</dbReference>
<accession>A0A2P4Q9T2</accession>
<dbReference type="Proteomes" id="UP000018888">
    <property type="component" value="Unassembled WGS sequence"/>
</dbReference>
<name>A0A2P4Q9T2_RHIID</name>
<evidence type="ECO:0000313" key="2">
    <source>
        <dbReference type="EMBL" id="POG74409.1"/>
    </source>
</evidence>
<dbReference type="AlphaFoldDB" id="A0A2P4Q9T2"/>
<dbReference type="Pfam" id="PF00651">
    <property type="entry name" value="BTB"/>
    <property type="match status" value="1"/>
</dbReference>
<protein>
    <recommendedName>
        <fullName evidence="1">BTB domain-containing protein</fullName>
    </recommendedName>
</protein>
<dbReference type="InterPro" id="IPR000210">
    <property type="entry name" value="BTB/POZ_dom"/>
</dbReference>
<dbReference type="VEuPathDB" id="FungiDB:RhiirFUN_020278"/>
<reference evidence="2 3" key="1">
    <citation type="journal article" date="2013" name="Proc. Natl. Acad. Sci. U.S.A.">
        <title>Genome of an arbuscular mycorrhizal fungus provides insight into the oldest plant symbiosis.</title>
        <authorList>
            <person name="Tisserant E."/>
            <person name="Malbreil M."/>
            <person name="Kuo A."/>
            <person name="Kohler A."/>
            <person name="Symeonidi A."/>
            <person name="Balestrini R."/>
            <person name="Charron P."/>
            <person name="Duensing N."/>
            <person name="Frei Dit Frey N."/>
            <person name="Gianinazzi-Pearson V."/>
            <person name="Gilbert L.B."/>
            <person name="Handa Y."/>
            <person name="Herr J.R."/>
            <person name="Hijri M."/>
            <person name="Koul R."/>
            <person name="Kawaguchi M."/>
            <person name="Krajinski F."/>
            <person name="Lammers P.J."/>
            <person name="Masclaux F.G."/>
            <person name="Murat C."/>
            <person name="Morin E."/>
            <person name="Ndikumana S."/>
            <person name="Pagni M."/>
            <person name="Petitpierre D."/>
            <person name="Requena N."/>
            <person name="Rosikiewicz P."/>
            <person name="Riley R."/>
            <person name="Saito K."/>
            <person name="San Clemente H."/>
            <person name="Shapiro H."/>
            <person name="van Tuinen D."/>
            <person name="Becard G."/>
            <person name="Bonfante P."/>
            <person name="Paszkowski U."/>
            <person name="Shachar-Hill Y.Y."/>
            <person name="Tuskan G.A."/>
            <person name="Young P.W."/>
            <person name="Sanders I.R."/>
            <person name="Henrissat B."/>
            <person name="Rensing S.A."/>
            <person name="Grigoriev I.V."/>
            <person name="Corradi N."/>
            <person name="Roux C."/>
            <person name="Martin F."/>
        </authorList>
    </citation>
    <scope>NUCLEOTIDE SEQUENCE [LARGE SCALE GENOMIC DNA]</scope>
    <source>
        <strain evidence="2 3">DAOM 197198</strain>
    </source>
</reference>
<sequence length="125" mass="14911">MTVFRKISLMLSDADDYNVNIQVGENENIKEFHAHSNVLRARSPYFKKIVAWDYLIKWGIDQTPDLGINNNNKINWNNNNYESLKKTLNQFIPLIRFSEIDSADFYDQVRPYKQIIPQYIYENFI</sequence>
<feature type="domain" description="BTB" evidence="1">
    <location>
        <begin position="17"/>
        <end position="50"/>
    </location>
</feature>
<comment type="caution">
    <text evidence="2">The sequence shown here is derived from an EMBL/GenBank/DDBJ whole genome shotgun (WGS) entry which is preliminary data.</text>
</comment>
<reference evidence="2 3" key="2">
    <citation type="journal article" date="2018" name="New Phytol.">
        <title>High intraspecific genome diversity in the model arbuscular mycorrhizal symbiont Rhizophagus irregularis.</title>
        <authorList>
            <person name="Chen E.C.H."/>
            <person name="Morin E."/>
            <person name="Beaudet D."/>
            <person name="Noel J."/>
            <person name="Yildirir G."/>
            <person name="Ndikumana S."/>
            <person name="Charron P."/>
            <person name="St-Onge C."/>
            <person name="Giorgi J."/>
            <person name="Kruger M."/>
            <person name="Marton T."/>
            <person name="Ropars J."/>
            <person name="Grigoriev I.V."/>
            <person name="Hainaut M."/>
            <person name="Henrissat B."/>
            <person name="Roux C."/>
            <person name="Martin F."/>
            <person name="Corradi N."/>
        </authorList>
    </citation>
    <scope>NUCLEOTIDE SEQUENCE [LARGE SCALE GENOMIC DNA]</scope>
    <source>
        <strain evidence="2 3">DAOM 197198</strain>
    </source>
</reference>
<dbReference type="PROSITE" id="PS50097">
    <property type="entry name" value="BTB"/>
    <property type="match status" value="1"/>
</dbReference>